<keyword evidence="3" id="KW-1185">Reference proteome</keyword>
<comment type="caution">
    <text evidence="2">The sequence shown here is derived from an EMBL/GenBank/DDBJ whole genome shotgun (WGS) entry which is preliminary data.</text>
</comment>
<reference evidence="2 3" key="1">
    <citation type="journal article" date="2017" name="Gigascience">
        <title>Draft genome of the honey bee ectoparasitic mite, Tropilaelaps mercedesae, is shaped by the parasitic life history.</title>
        <authorList>
            <person name="Dong X."/>
            <person name="Armstrong S.D."/>
            <person name="Xia D."/>
            <person name="Makepeace B.L."/>
            <person name="Darby A.C."/>
            <person name="Kadowaki T."/>
        </authorList>
    </citation>
    <scope>NUCLEOTIDE SEQUENCE [LARGE SCALE GENOMIC DNA]</scope>
    <source>
        <strain evidence="2">Wuxi-XJTLU</strain>
    </source>
</reference>
<dbReference type="EMBL" id="MNPL01001726">
    <property type="protein sequence ID" value="OQR78867.1"/>
    <property type="molecule type" value="Genomic_DNA"/>
</dbReference>
<evidence type="ECO:0000313" key="3">
    <source>
        <dbReference type="Proteomes" id="UP000192247"/>
    </source>
</evidence>
<keyword evidence="1" id="KW-0812">Transmembrane</keyword>
<feature type="transmembrane region" description="Helical" evidence="1">
    <location>
        <begin position="65"/>
        <end position="86"/>
    </location>
</feature>
<evidence type="ECO:0000256" key="1">
    <source>
        <dbReference type="SAM" id="Phobius"/>
    </source>
</evidence>
<dbReference type="AlphaFoldDB" id="A0A1V9XZD7"/>
<keyword evidence="1" id="KW-1133">Transmembrane helix</keyword>
<feature type="transmembrane region" description="Helical" evidence="1">
    <location>
        <begin position="33"/>
        <end position="53"/>
    </location>
</feature>
<sequence>MSQLAFTTGLYAAIAEGEDIAVRHSPYHLHWVVVYLLAFYDGVGMVTDVVVARHNRRLFKYNPRVPTTVVFFVIAVGCLHLLVFYVDGTTSKVVECFAYSGSDACML</sequence>
<gene>
    <name evidence="2" type="ORF">BIW11_02653</name>
</gene>
<evidence type="ECO:0000313" key="2">
    <source>
        <dbReference type="EMBL" id="OQR78867.1"/>
    </source>
</evidence>
<organism evidence="2 3">
    <name type="scientific">Tropilaelaps mercedesae</name>
    <dbReference type="NCBI Taxonomy" id="418985"/>
    <lineage>
        <taxon>Eukaryota</taxon>
        <taxon>Metazoa</taxon>
        <taxon>Ecdysozoa</taxon>
        <taxon>Arthropoda</taxon>
        <taxon>Chelicerata</taxon>
        <taxon>Arachnida</taxon>
        <taxon>Acari</taxon>
        <taxon>Parasitiformes</taxon>
        <taxon>Mesostigmata</taxon>
        <taxon>Gamasina</taxon>
        <taxon>Dermanyssoidea</taxon>
        <taxon>Laelapidae</taxon>
        <taxon>Tropilaelaps</taxon>
    </lineage>
</organism>
<protein>
    <submittedName>
        <fullName evidence="2">Glucose-6-phosphate translocase-like</fullName>
    </submittedName>
</protein>
<dbReference type="InParanoid" id="A0A1V9XZD7"/>
<dbReference type="Proteomes" id="UP000192247">
    <property type="component" value="Unassembled WGS sequence"/>
</dbReference>
<accession>A0A1V9XZD7</accession>
<keyword evidence="1" id="KW-0472">Membrane</keyword>
<proteinExistence type="predicted"/>
<name>A0A1V9XZD7_9ACAR</name>